<evidence type="ECO:0000313" key="7">
    <source>
        <dbReference type="EMBL" id="MFC4655841.1"/>
    </source>
</evidence>
<dbReference type="PANTHER" id="PTHR30293">
    <property type="entry name" value="TRANSCRIPTIONAL REGULATORY PROTEIN NAC-RELATED"/>
    <property type="match status" value="1"/>
</dbReference>
<reference evidence="8" key="1">
    <citation type="journal article" date="2019" name="Int. J. Syst. Evol. Microbiol.">
        <title>The Global Catalogue of Microorganisms (GCM) 10K type strain sequencing project: providing services to taxonomists for standard genome sequencing and annotation.</title>
        <authorList>
            <consortium name="The Broad Institute Genomics Platform"/>
            <consortium name="The Broad Institute Genome Sequencing Center for Infectious Disease"/>
            <person name="Wu L."/>
            <person name="Ma J."/>
        </authorList>
    </citation>
    <scope>NUCLEOTIDE SEQUENCE [LARGE SCALE GENOMIC DNA]</scope>
    <source>
        <strain evidence="8">DT28</strain>
    </source>
</reference>
<dbReference type="Proteomes" id="UP001595962">
    <property type="component" value="Unassembled WGS sequence"/>
</dbReference>
<name>A0ABV9JNM5_9GAMM</name>
<dbReference type="PANTHER" id="PTHR30293:SF2">
    <property type="entry name" value="TRANSCRIPTIONAL ACTIVATOR PROTEIN NHAR"/>
    <property type="match status" value="1"/>
</dbReference>
<keyword evidence="8" id="KW-1185">Reference proteome</keyword>
<dbReference type="NCBIfam" id="NF008284">
    <property type="entry name" value="PRK11062.1"/>
    <property type="match status" value="1"/>
</dbReference>
<dbReference type="Gene3D" id="3.40.190.290">
    <property type="match status" value="1"/>
</dbReference>
<evidence type="ECO:0000256" key="2">
    <source>
        <dbReference type="ARBA" id="ARBA00023015"/>
    </source>
</evidence>
<protein>
    <submittedName>
        <fullName evidence="7">Transcriptional activator NhaR</fullName>
    </submittedName>
</protein>
<organism evidence="7 8">
    <name type="scientific">Rheinheimera marina</name>
    <dbReference type="NCBI Taxonomy" id="1774958"/>
    <lineage>
        <taxon>Bacteria</taxon>
        <taxon>Pseudomonadati</taxon>
        <taxon>Pseudomonadota</taxon>
        <taxon>Gammaproteobacteria</taxon>
        <taxon>Chromatiales</taxon>
        <taxon>Chromatiaceae</taxon>
        <taxon>Rheinheimera</taxon>
    </lineage>
</organism>
<accession>A0ABV9JNM5</accession>
<proteinExistence type="inferred from homology"/>
<sequence length="316" mass="35382">MSGKFEYNFIINRYYLMNQSAMTPVNYNQLYYFYLVAEHGSIARTSELLHITPQTISGQISQLEHTIGTALFQRQGKRLVLTELGTVVQGYAADIFQLGDELKAVLTRQHSSWQSFSVGITDVLPKAFVYEMLKPVLQLPVKLVCREGELDALLSELAINKLDMVLSDQPIQTGSHVKAYSHLVTESVMAVYAAENLAPQLATGFPNSLHNRPFLLQGKKSIIRQQLIGWFNQLDIQPEVVAEFDDSALMQAFAQQGLGAFAAPVLLETQLKANYGLIKVGEIERVTERFYAISPERKLSHPAVLQLVKALQQPKN</sequence>
<dbReference type="InterPro" id="IPR036388">
    <property type="entry name" value="WH-like_DNA-bd_sf"/>
</dbReference>
<dbReference type="Gene3D" id="1.10.10.10">
    <property type="entry name" value="Winged helix-like DNA-binding domain superfamily/Winged helix DNA-binding domain"/>
    <property type="match status" value="1"/>
</dbReference>
<evidence type="ECO:0000313" key="8">
    <source>
        <dbReference type="Proteomes" id="UP001595962"/>
    </source>
</evidence>
<keyword evidence="2" id="KW-0805">Transcription regulation</keyword>
<dbReference type="SUPFAM" id="SSF46785">
    <property type="entry name" value="Winged helix' DNA-binding domain"/>
    <property type="match status" value="1"/>
</dbReference>
<gene>
    <name evidence="7" type="primary">nhaR</name>
    <name evidence="7" type="ORF">ACFO3I_12570</name>
</gene>
<evidence type="ECO:0000259" key="6">
    <source>
        <dbReference type="PROSITE" id="PS50931"/>
    </source>
</evidence>
<evidence type="ECO:0000256" key="1">
    <source>
        <dbReference type="ARBA" id="ARBA00009437"/>
    </source>
</evidence>
<comment type="caution">
    <text evidence="7">The sequence shown here is derived from an EMBL/GenBank/DDBJ whole genome shotgun (WGS) entry which is preliminary data.</text>
</comment>
<dbReference type="SUPFAM" id="SSF53850">
    <property type="entry name" value="Periplasmic binding protein-like II"/>
    <property type="match status" value="1"/>
</dbReference>
<evidence type="ECO:0000256" key="4">
    <source>
        <dbReference type="ARBA" id="ARBA00023159"/>
    </source>
</evidence>
<evidence type="ECO:0000256" key="5">
    <source>
        <dbReference type="ARBA" id="ARBA00023163"/>
    </source>
</evidence>
<dbReference type="InterPro" id="IPR000847">
    <property type="entry name" value="LysR_HTH_N"/>
</dbReference>
<keyword evidence="5" id="KW-0804">Transcription</keyword>
<dbReference type="Pfam" id="PF00126">
    <property type="entry name" value="HTH_1"/>
    <property type="match status" value="1"/>
</dbReference>
<keyword evidence="4" id="KW-0010">Activator</keyword>
<dbReference type="InterPro" id="IPR036390">
    <property type="entry name" value="WH_DNA-bd_sf"/>
</dbReference>
<evidence type="ECO:0000256" key="3">
    <source>
        <dbReference type="ARBA" id="ARBA00023125"/>
    </source>
</evidence>
<comment type="similarity">
    <text evidence="1">Belongs to the LysR transcriptional regulatory family.</text>
</comment>
<dbReference type="EMBL" id="JBHSGB010000010">
    <property type="protein sequence ID" value="MFC4655841.1"/>
    <property type="molecule type" value="Genomic_DNA"/>
</dbReference>
<dbReference type="PROSITE" id="PS50931">
    <property type="entry name" value="HTH_LYSR"/>
    <property type="match status" value="1"/>
</dbReference>
<dbReference type="Pfam" id="PF03466">
    <property type="entry name" value="LysR_substrate"/>
    <property type="match status" value="1"/>
</dbReference>
<feature type="domain" description="HTH lysR-type" evidence="6">
    <location>
        <begin position="25"/>
        <end position="82"/>
    </location>
</feature>
<dbReference type="InterPro" id="IPR005119">
    <property type="entry name" value="LysR_subst-bd"/>
</dbReference>
<dbReference type="RefSeq" id="WP_377334321.1">
    <property type="nucleotide sequence ID" value="NZ_JBHSGB010000010.1"/>
</dbReference>
<keyword evidence="3" id="KW-0238">DNA-binding</keyword>